<proteinExistence type="predicted"/>
<evidence type="ECO:0000313" key="1">
    <source>
        <dbReference type="EMBL" id="ALK83874.1"/>
    </source>
</evidence>
<reference evidence="2" key="1">
    <citation type="submission" date="2015-10" db="EMBL/GenBank/DDBJ databases">
        <title>Extensive mobilome-driven genome diversification in gut-associated Bacteroides vulgatus mpk.</title>
        <authorList>
            <person name="Beier S."/>
            <person name="Lange A."/>
            <person name="Huson D.H."/>
            <person name="Frick J.-S."/>
            <person name="Autenrieth I.B."/>
        </authorList>
    </citation>
    <scope>NUCLEOTIDE SEQUENCE [LARGE SCALE GENOMIC DNA]</scope>
    <source>
        <strain evidence="2">mpk</strain>
    </source>
</reference>
<dbReference type="PATRIC" id="fig|821.40.peg.1498"/>
<evidence type="ECO:0000313" key="2">
    <source>
        <dbReference type="Proteomes" id="UP000061587"/>
    </source>
</evidence>
<sequence>MLITKEREKNRLNVLENGYNITPHLDMNAQLFTEPLTMVLKSVGNRVSEIRQDGKKRFLKKDADKVLFDFNLYGVMIQIRFI</sequence>
<dbReference type="Proteomes" id="UP000061587">
    <property type="component" value="Chromosome"/>
</dbReference>
<protein>
    <submittedName>
        <fullName evidence="1">Rhamnogalacturonan acetylesterase</fullName>
    </submittedName>
</protein>
<accession>A0A0N7J711</accession>
<name>A0A0N7J711_PHOVU</name>
<dbReference type="EMBL" id="CP013020">
    <property type="protein sequence ID" value="ALK83874.1"/>
    <property type="molecule type" value="Genomic_DNA"/>
</dbReference>
<organism evidence="1 2">
    <name type="scientific">Phocaeicola vulgatus</name>
    <name type="common">Bacteroides vulgatus</name>
    <dbReference type="NCBI Taxonomy" id="821"/>
    <lineage>
        <taxon>Bacteria</taxon>
        <taxon>Pseudomonadati</taxon>
        <taxon>Bacteroidota</taxon>
        <taxon>Bacteroidia</taxon>
        <taxon>Bacteroidales</taxon>
        <taxon>Bacteroidaceae</taxon>
        <taxon>Phocaeicola</taxon>
    </lineage>
</organism>
<gene>
    <name evidence="1" type="ORF">BvMPK_1265</name>
</gene>
<dbReference type="AlphaFoldDB" id="A0A0N7J711"/>
<reference evidence="1 2" key="2">
    <citation type="journal article" date="2016" name="Genome Biol. Evol.">
        <title>Extensive mobilome-driven genome diversification in mouse gut-associated Bacteroides vulgatus mpk.</title>
        <authorList>
            <person name="Lange A."/>
            <person name="Beier S."/>
            <person name="Steimle A."/>
            <person name="Autenrieth I.B."/>
            <person name="Huson D.H."/>
            <person name="Frick J.S."/>
        </authorList>
    </citation>
    <scope>NUCLEOTIDE SEQUENCE [LARGE SCALE GENOMIC DNA]</scope>
    <source>
        <strain evidence="2">mpk</strain>
    </source>
</reference>